<dbReference type="InterPro" id="IPR044048">
    <property type="entry name" value="Big_12"/>
</dbReference>
<proteinExistence type="predicted"/>
<dbReference type="PANTHER" id="PTHR34677:SF3">
    <property type="entry name" value="BACTERIAL IG-LIKE DOMAIN-CONTAINING PROTEIN"/>
    <property type="match status" value="1"/>
</dbReference>
<gene>
    <name evidence="3" type="ORF">HAHE_26490</name>
</gene>
<feature type="domain" description="Bacterial Ig-like" evidence="2">
    <location>
        <begin position="682"/>
        <end position="754"/>
    </location>
</feature>
<evidence type="ECO:0000259" key="2">
    <source>
        <dbReference type="Pfam" id="PF19078"/>
    </source>
</evidence>
<dbReference type="Gene3D" id="2.115.10.20">
    <property type="entry name" value="Glycosyl hydrolase domain, family 43"/>
    <property type="match status" value="1"/>
</dbReference>
<feature type="chain" id="PRO_5045313248" description="Bacterial Ig-like domain-containing protein" evidence="1">
    <location>
        <begin position="29"/>
        <end position="1315"/>
    </location>
</feature>
<evidence type="ECO:0000313" key="3">
    <source>
        <dbReference type="EMBL" id="BCX48741.1"/>
    </source>
</evidence>
<evidence type="ECO:0000313" key="4">
    <source>
        <dbReference type="Proteomes" id="UP001374893"/>
    </source>
</evidence>
<sequence>MKYGILGISTCLACLLPAAPITWGPATAVSTGPGNSADVSTNGFLVEAFNAQGALDTPATPVVNSVPFVGVDTILPGGNGTADDFWTAGVGGDNPYLNLLKDVDFGGGTNLVSISIGSGNLTVGSTYEVQVWFVDDRAAFDTRVTPVGDGEAVPSTVDLNDQYAIGTFIADGTSQTLTLDSPGFGNAHISAYQLREVPSADVFTSALLDLSGRDVDGLGLNESNGTFASPKTFGPTTDFSLNDVPWSRGGLSGSFDVSFVATGSRTNIRRGGKGAFGTGDSSGDPSLIAPGDSITLDSFVLSDLQGDLAGRTIADLRIVAVHLGNETTGDGASINGVKADGAGGGDTSAAMRNDMVPSTSAAIVGTGSGNGYSINGIEIAFEAHPNSITWGPATDTTGKSQLVEGPLVTALSAGVGATVSNGGASGTSNYTFAEVDYSDLAFEPTPGARVTADISEGATSTGDTDFDTVLKSFADSESGITNGLQTIGGLSAGTNYLVQVFYNDQRAAYSSRVMTFGDGQPTPSNVDVAAAGSGWGQHAIGSFTAVGPSVPLSHIANGFGNVHFNAILVVEAPPGPTATLATASGSVSGPFTVDLTFSESVIGLEESDFNVTNGSVNASSLSGSGDTWSFEVTPTAAGAVQVNLPAGTVTNTGLDANSASNTLIVTYTPPDLPEATLYGVNATAETSYEVFLTFSEEVTGLADGDFQITNGTASGTTGSGRWFSTTITANAPGAVSVTLPAGSVTDLDGDSATNPVSNTLVTQCNSDFGARWTLDDQFTWNSGTDTTSNLTIVDGLVTPTADSSQFTSIVASYPIRRRPASLTLAQSPVWDNWTGVANVGPAGAGDAPVLVPVGNDNYYFLGLGGTGGYHAWHSTDMTTWTERGPVTPPTTGRWVTSAEYKDGEFYIYSDYFNDHTPRLFKDSDLDDGVVGTDLGSAFVKSASGSDCALIRSDTDDLFHLIYEDWSPINASTHSWDSPLAGHTSSSDGLTGFYAHEHPYPVDHRTTPTGTFGTYNHPNVPNISYEIHTPEQDAFGDWTAIKIGSRFYLFGDYDEVGAGIKVARFTSDSIYKEFDLVGSLGSGHPDPTVGFAEGQFYLITQQSTDFVSPGPWVDGVEARAGVDTDGDSTIDQWTAWQPVAEQYDHTAGYIRVVTLTPAQLDLSALPSGYGFQFEFRIDDTVVATTSPIMDQAEMAFVPTNYESWAESQGAPVNPLGDSNFNGIPDLVEFALGQATPPQLQPDGSLTVTTSSDAAEDGYTVEIEFSETLAPGSWQTATALTTEVTLVGSTVLGNSDVETEYDFDLSLDNLFWRFVVR</sequence>
<organism evidence="3 4">
    <name type="scientific">Haloferula helveola</name>
    <dbReference type="NCBI Taxonomy" id="490095"/>
    <lineage>
        <taxon>Bacteria</taxon>
        <taxon>Pseudomonadati</taxon>
        <taxon>Verrucomicrobiota</taxon>
        <taxon>Verrucomicrobiia</taxon>
        <taxon>Verrucomicrobiales</taxon>
        <taxon>Verrucomicrobiaceae</taxon>
        <taxon>Haloferula</taxon>
    </lineage>
</organism>
<evidence type="ECO:0000256" key="1">
    <source>
        <dbReference type="SAM" id="SignalP"/>
    </source>
</evidence>
<dbReference type="Pfam" id="PF19078">
    <property type="entry name" value="Big_12"/>
    <property type="match status" value="2"/>
</dbReference>
<feature type="domain" description="Bacterial Ig-like" evidence="2">
    <location>
        <begin position="575"/>
        <end position="661"/>
    </location>
</feature>
<protein>
    <recommendedName>
        <fullName evidence="2">Bacterial Ig-like domain-containing protein</fullName>
    </recommendedName>
</protein>
<keyword evidence="4" id="KW-1185">Reference proteome</keyword>
<dbReference type="InterPro" id="IPR023296">
    <property type="entry name" value="Glyco_hydro_beta-prop_sf"/>
</dbReference>
<feature type="signal peptide" evidence="1">
    <location>
        <begin position="1"/>
        <end position="28"/>
    </location>
</feature>
<dbReference type="RefSeq" id="WP_338685089.1">
    <property type="nucleotide sequence ID" value="NZ_AP024702.1"/>
</dbReference>
<keyword evidence="1" id="KW-0732">Signal</keyword>
<dbReference type="Proteomes" id="UP001374893">
    <property type="component" value="Chromosome"/>
</dbReference>
<dbReference type="SUPFAM" id="SSF75005">
    <property type="entry name" value="Arabinanase/levansucrase/invertase"/>
    <property type="match status" value="1"/>
</dbReference>
<name>A0ABM7RLR9_9BACT</name>
<reference evidence="3 4" key="1">
    <citation type="submission" date="2021-06" db="EMBL/GenBank/DDBJ databases">
        <title>Complete genome of Haloferula helveola possessing various polysaccharide degrading enzymes.</title>
        <authorList>
            <person name="Takami H."/>
            <person name="Huang C."/>
            <person name="Hamasaki K."/>
        </authorList>
    </citation>
    <scope>NUCLEOTIDE SEQUENCE [LARGE SCALE GENOMIC DNA]</scope>
    <source>
        <strain evidence="3 4">CN-1</strain>
    </source>
</reference>
<accession>A0ABM7RLR9</accession>
<dbReference type="EMBL" id="AP024702">
    <property type="protein sequence ID" value="BCX48741.1"/>
    <property type="molecule type" value="Genomic_DNA"/>
</dbReference>
<dbReference type="PANTHER" id="PTHR34677">
    <property type="match status" value="1"/>
</dbReference>